<evidence type="ECO:0000313" key="3">
    <source>
        <dbReference type="Proteomes" id="UP001174936"/>
    </source>
</evidence>
<organism evidence="2 3">
    <name type="scientific">Cercophora newfieldiana</name>
    <dbReference type="NCBI Taxonomy" id="92897"/>
    <lineage>
        <taxon>Eukaryota</taxon>
        <taxon>Fungi</taxon>
        <taxon>Dikarya</taxon>
        <taxon>Ascomycota</taxon>
        <taxon>Pezizomycotina</taxon>
        <taxon>Sordariomycetes</taxon>
        <taxon>Sordariomycetidae</taxon>
        <taxon>Sordariales</taxon>
        <taxon>Lasiosphaeriaceae</taxon>
        <taxon>Cercophora</taxon>
    </lineage>
</organism>
<evidence type="ECO:0000313" key="2">
    <source>
        <dbReference type="EMBL" id="KAK0649428.1"/>
    </source>
</evidence>
<dbReference type="EMBL" id="JAULSV010000003">
    <property type="protein sequence ID" value="KAK0649428.1"/>
    <property type="molecule type" value="Genomic_DNA"/>
</dbReference>
<dbReference type="AlphaFoldDB" id="A0AA39YBE6"/>
<feature type="region of interest" description="Disordered" evidence="1">
    <location>
        <begin position="155"/>
        <end position="314"/>
    </location>
</feature>
<keyword evidence="2" id="KW-0240">DNA-directed RNA polymerase</keyword>
<sequence length="314" mass="33188">MLTYQHSPRVPEFIGGDFQLRKASDAVDASDVAKIFRNAKAEGKQIWYFTVPASLPIEVIQEHAIPLDKMQAGTPIVAYDGADYTAASDDVVDTSITVLIPNKAGDKYETLNRSIDRSVHIKKVMRFNDDGTAASLASAPKIPRAQPKGLKARYQPLGAPAAPMGRIGADESSSGEEDVEMVEAPLPLPSSETPKTTNKKRKLGSVGNETPSQDGPGSVSAKKSKKARVDAAADSKSTPKDPSSSKKKQTPIPPPTVPSVNGKSTLPASSPVTSTRKVQAPSLDKLPSTQPAASSKVPKKVTPVVPPRFSGSTN</sequence>
<protein>
    <submittedName>
        <fullName evidence="2">DNA-directed RNA polymerase I subunit RPA34.5-domain-containing protein</fullName>
    </submittedName>
</protein>
<comment type="caution">
    <text evidence="2">The sequence shown here is derived from an EMBL/GenBank/DDBJ whole genome shotgun (WGS) entry which is preliminary data.</text>
</comment>
<evidence type="ECO:0000256" key="1">
    <source>
        <dbReference type="SAM" id="MobiDB-lite"/>
    </source>
</evidence>
<dbReference type="PANTHER" id="PTHR28155">
    <property type="entry name" value="ACR243WP"/>
    <property type="match status" value="1"/>
</dbReference>
<keyword evidence="3" id="KW-1185">Reference proteome</keyword>
<dbReference type="InterPro" id="IPR013240">
    <property type="entry name" value="DNA-dir_RNA_pol1_su_RPA34"/>
</dbReference>
<gene>
    <name evidence="2" type="ORF">B0T16DRAFT_326916</name>
</gene>
<keyword evidence="2" id="KW-0804">Transcription</keyword>
<dbReference type="InterPro" id="IPR053263">
    <property type="entry name" value="Euk_RPA34_RNAP_subunit"/>
</dbReference>
<proteinExistence type="predicted"/>
<reference evidence="2" key="1">
    <citation type="submission" date="2023-06" db="EMBL/GenBank/DDBJ databases">
        <title>Genome-scale phylogeny and comparative genomics of the fungal order Sordariales.</title>
        <authorList>
            <consortium name="Lawrence Berkeley National Laboratory"/>
            <person name="Hensen N."/>
            <person name="Bonometti L."/>
            <person name="Westerberg I."/>
            <person name="Brannstrom I.O."/>
            <person name="Guillou S."/>
            <person name="Cros-Aarteil S."/>
            <person name="Calhoun S."/>
            <person name="Haridas S."/>
            <person name="Kuo A."/>
            <person name="Mondo S."/>
            <person name="Pangilinan J."/>
            <person name="Riley R."/>
            <person name="Labutti K."/>
            <person name="Andreopoulos B."/>
            <person name="Lipzen A."/>
            <person name="Chen C."/>
            <person name="Yanf M."/>
            <person name="Daum C."/>
            <person name="Ng V."/>
            <person name="Clum A."/>
            <person name="Steindorff A."/>
            <person name="Ohm R."/>
            <person name="Martin F."/>
            <person name="Silar P."/>
            <person name="Natvig D."/>
            <person name="Lalanne C."/>
            <person name="Gautier V."/>
            <person name="Ament-Velasquez S.L."/>
            <person name="Kruys A."/>
            <person name="Hutchinson M.I."/>
            <person name="Powell A.J."/>
            <person name="Barry K."/>
            <person name="Miller A.N."/>
            <person name="Grigoriev I.V."/>
            <person name="Debuchy R."/>
            <person name="Gladieux P."/>
            <person name="Thoren M.H."/>
            <person name="Johannesson H."/>
        </authorList>
    </citation>
    <scope>NUCLEOTIDE SEQUENCE</scope>
    <source>
        <strain evidence="2">SMH2532-1</strain>
    </source>
</reference>
<feature type="compositionally biased region" description="Basic and acidic residues" evidence="1">
    <location>
        <begin position="227"/>
        <end position="239"/>
    </location>
</feature>
<dbReference type="Pfam" id="PF08208">
    <property type="entry name" value="RNA_polI_A34"/>
    <property type="match status" value="1"/>
</dbReference>
<name>A0AA39YBE6_9PEZI</name>
<accession>A0AA39YBE6</accession>
<dbReference type="Proteomes" id="UP001174936">
    <property type="component" value="Unassembled WGS sequence"/>
</dbReference>
<dbReference type="GO" id="GO:0006360">
    <property type="term" value="P:transcription by RNA polymerase I"/>
    <property type="evidence" value="ECO:0007669"/>
    <property type="project" value="InterPro"/>
</dbReference>
<dbReference type="Gene3D" id="6.20.250.70">
    <property type="match status" value="1"/>
</dbReference>
<dbReference type="GO" id="GO:0000428">
    <property type="term" value="C:DNA-directed RNA polymerase complex"/>
    <property type="evidence" value="ECO:0007669"/>
    <property type="project" value="UniProtKB-KW"/>
</dbReference>
<feature type="compositionally biased region" description="Polar residues" evidence="1">
    <location>
        <begin position="258"/>
        <end position="277"/>
    </location>
</feature>
<dbReference type="PANTHER" id="PTHR28155:SF1">
    <property type="entry name" value="DNA-DIRECTED RNA POLYMERASE I SUBUNIT RPA34.5-DOMAIN-CONTAINING PROTEIN"/>
    <property type="match status" value="1"/>
</dbReference>